<evidence type="ECO:0000313" key="3">
    <source>
        <dbReference type="Proteomes" id="UP000095751"/>
    </source>
</evidence>
<dbReference type="NCBIfam" id="TIGR01509">
    <property type="entry name" value="HAD-SF-IA-v3"/>
    <property type="match status" value="1"/>
</dbReference>
<sequence>MTSAAAATTTADSSSEEPSSSIISNNIKAILFDMDGTLLDTESLADKAILMALFEINDDRSFLPESIRSKSPMSEWRLPWELKKQILGLRGKEWAPICLKWAAEQHCYGDPDDSSFQFPTVQELIDSWEDNLNGMCTQIEACSGSKALIGAMITSSLSSSKNKKIPMAIATSSRMSGVDKKRIRHERNLFEHIDVIVTGDDEAVQNGKPAPDIYIEAARRLNVHPTECLVFEDALSGVKSGKAAGCYVVAVPDSRFTDEERISLFQNEGGADVVLESLWEFNGRPFSMDFNMKDTVQRDDQ</sequence>
<dbReference type="InterPro" id="IPR023198">
    <property type="entry name" value="PGP-like_dom2"/>
</dbReference>
<feature type="region of interest" description="Disordered" evidence="1">
    <location>
        <begin position="1"/>
        <end position="20"/>
    </location>
</feature>
<organism evidence="2 3">
    <name type="scientific">Fragilariopsis cylindrus CCMP1102</name>
    <dbReference type="NCBI Taxonomy" id="635003"/>
    <lineage>
        <taxon>Eukaryota</taxon>
        <taxon>Sar</taxon>
        <taxon>Stramenopiles</taxon>
        <taxon>Ochrophyta</taxon>
        <taxon>Bacillariophyta</taxon>
        <taxon>Bacillariophyceae</taxon>
        <taxon>Bacillariophycidae</taxon>
        <taxon>Bacillariales</taxon>
        <taxon>Bacillariaceae</taxon>
        <taxon>Fragilariopsis</taxon>
    </lineage>
</organism>
<accession>A0A1E7F6Y7</accession>
<dbReference type="EMBL" id="KV784361">
    <property type="protein sequence ID" value="OEU13941.1"/>
    <property type="molecule type" value="Genomic_DNA"/>
</dbReference>
<gene>
    <name evidence="2" type="ORF">FRACYDRAFT_189181</name>
</gene>
<dbReference type="SUPFAM" id="SSF56784">
    <property type="entry name" value="HAD-like"/>
    <property type="match status" value="1"/>
</dbReference>
<protein>
    <submittedName>
        <fullName evidence="2">HAD-like protein</fullName>
    </submittedName>
</protein>
<name>A0A1E7F6Y7_9STRA</name>
<dbReference type="Gene3D" id="1.10.150.240">
    <property type="entry name" value="Putative phosphatase, domain 2"/>
    <property type="match status" value="1"/>
</dbReference>
<evidence type="ECO:0000313" key="2">
    <source>
        <dbReference type="EMBL" id="OEU13941.1"/>
    </source>
</evidence>
<dbReference type="GO" id="GO:0016791">
    <property type="term" value="F:phosphatase activity"/>
    <property type="evidence" value="ECO:0007669"/>
    <property type="project" value="TreeGrafter"/>
</dbReference>
<dbReference type="Gene3D" id="3.40.50.1000">
    <property type="entry name" value="HAD superfamily/HAD-like"/>
    <property type="match status" value="1"/>
</dbReference>
<dbReference type="SFLD" id="SFLDG01129">
    <property type="entry name" value="C1.5:_HAD__Beta-PGM__Phosphata"/>
    <property type="match status" value="1"/>
</dbReference>
<dbReference type="SFLD" id="SFLDS00003">
    <property type="entry name" value="Haloacid_Dehalogenase"/>
    <property type="match status" value="1"/>
</dbReference>
<evidence type="ECO:0000256" key="1">
    <source>
        <dbReference type="SAM" id="MobiDB-lite"/>
    </source>
</evidence>
<dbReference type="InterPro" id="IPR006439">
    <property type="entry name" value="HAD-SF_hydro_IA"/>
</dbReference>
<reference evidence="2 3" key="1">
    <citation type="submission" date="2016-09" db="EMBL/GenBank/DDBJ databases">
        <title>Extensive genetic diversity and differential bi-allelic expression allows diatom success in the polar Southern Ocean.</title>
        <authorList>
            <consortium name="DOE Joint Genome Institute"/>
            <person name="Mock T."/>
            <person name="Otillar R.P."/>
            <person name="Strauss J."/>
            <person name="Dupont C."/>
            <person name="Frickenhaus S."/>
            <person name="Maumus F."/>
            <person name="Mcmullan M."/>
            <person name="Sanges R."/>
            <person name="Schmutz J."/>
            <person name="Toseland A."/>
            <person name="Valas R."/>
            <person name="Veluchamy A."/>
            <person name="Ward B.J."/>
            <person name="Allen A."/>
            <person name="Barry K."/>
            <person name="Falciatore A."/>
            <person name="Ferrante M."/>
            <person name="Fortunato A.E."/>
            <person name="Gloeckner G."/>
            <person name="Gruber A."/>
            <person name="Hipkin R."/>
            <person name="Janech M."/>
            <person name="Kroth P."/>
            <person name="Leese F."/>
            <person name="Lindquist E."/>
            <person name="Lyon B.R."/>
            <person name="Martin J."/>
            <person name="Mayer C."/>
            <person name="Parker M."/>
            <person name="Quesneville H."/>
            <person name="Raymond J."/>
            <person name="Uhlig C."/>
            <person name="Valentin K.U."/>
            <person name="Worden A.Z."/>
            <person name="Armbrust E.V."/>
            <person name="Bowler C."/>
            <person name="Green B."/>
            <person name="Moulton V."/>
            <person name="Van Oosterhout C."/>
            <person name="Grigoriev I."/>
        </authorList>
    </citation>
    <scope>NUCLEOTIDE SEQUENCE [LARGE SCALE GENOMIC DNA]</scope>
    <source>
        <strain evidence="2 3">CCMP1102</strain>
    </source>
</reference>
<keyword evidence="3" id="KW-1185">Reference proteome</keyword>
<dbReference type="OrthoDB" id="40579at2759"/>
<dbReference type="PANTHER" id="PTHR18901">
    <property type="entry name" value="2-DEOXYGLUCOSE-6-PHOSPHATE PHOSPHATASE 2"/>
    <property type="match status" value="1"/>
</dbReference>
<dbReference type="Pfam" id="PF00702">
    <property type="entry name" value="Hydrolase"/>
    <property type="match status" value="1"/>
</dbReference>
<proteinExistence type="predicted"/>
<dbReference type="KEGG" id="fcy:FRACYDRAFT_189181"/>
<dbReference type="InterPro" id="IPR036412">
    <property type="entry name" value="HAD-like_sf"/>
</dbReference>
<dbReference type="PANTHER" id="PTHR18901:SF38">
    <property type="entry name" value="PSEUDOURIDINE-5'-PHOSPHATASE"/>
    <property type="match status" value="1"/>
</dbReference>
<dbReference type="AlphaFoldDB" id="A0A1E7F6Y7"/>
<dbReference type="InParanoid" id="A0A1E7F6Y7"/>
<dbReference type="InterPro" id="IPR023214">
    <property type="entry name" value="HAD_sf"/>
</dbReference>
<dbReference type="Proteomes" id="UP000095751">
    <property type="component" value="Unassembled WGS sequence"/>
</dbReference>